<protein>
    <submittedName>
        <fullName evidence="1">Uncharacterized protein</fullName>
    </submittedName>
</protein>
<name>A0A2M6W3N0_9BACT</name>
<accession>A0A2M6W3N0</accession>
<evidence type="ECO:0000313" key="1">
    <source>
        <dbReference type="EMBL" id="PIT87392.1"/>
    </source>
</evidence>
<gene>
    <name evidence="1" type="ORF">COU31_03155</name>
</gene>
<proteinExistence type="predicted"/>
<comment type="caution">
    <text evidence="1">The sequence shown here is derived from an EMBL/GenBank/DDBJ whole genome shotgun (WGS) entry which is preliminary data.</text>
</comment>
<reference evidence="2" key="1">
    <citation type="submission" date="2017-09" db="EMBL/GenBank/DDBJ databases">
        <title>Depth-based differentiation of microbial function through sediment-hosted aquifers and enrichment of novel symbionts in the deep terrestrial subsurface.</title>
        <authorList>
            <person name="Probst A.J."/>
            <person name="Ladd B."/>
            <person name="Jarett J.K."/>
            <person name="Geller-Mcgrath D.E."/>
            <person name="Sieber C.M.K."/>
            <person name="Emerson J.B."/>
            <person name="Anantharaman K."/>
            <person name="Thomas B.C."/>
            <person name="Malmstrom R."/>
            <person name="Stieglmeier M."/>
            <person name="Klingl A."/>
            <person name="Woyke T."/>
            <person name="Ryan C.M."/>
            <person name="Banfield J.F."/>
        </authorList>
    </citation>
    <scope>NUCLEOTIDE SEQUENCE [LARGE SCALE GENOMIC DNA]</scope>
</reference>
<organism evidence="1 2">
    <name type="scientific">Candidatus Magasanikbacteria bacterium CG10_big_fil_rev_8_21_14_0_10_40_10</name>
    <dbReference type="NCBI Taxonomy" id="1974648"/>
    <lineage>
        <taxon>Bacteria</taxon>
        <taxon>Candidatus Magasanikiibacteriota</taxon>
    </lineage>
</organism>
<sequence>MRKYLKSFIFLIVVVFLLGFLNFPVNATINNDLVRIIDSPKIYLIYNNTALHIPSPTLFNQAGFKWANIRTVSASQFSAWPMATMDFAQYLSGQSQAKAVEIKSVNAIKDKTQAGIYLTTDEKKLLPDINWLTSQYPALEIHDINSGGDFVGKLAKSEYDPGEAFGYIGSKLIKLGKMGGVGSTAIGLNDKGQIVGYFEFDEIGVSGGRQAFLYE</sequence>
<feature type="non-terminal residue" evidence="1">
    <location>
        <position position="215"/>
    </location>
</feature>
<dbReference type="EMBL" id="PFBX01000031">
    <property type="protein sequence ID" value="PIT87392.1"/>
    <property type="molecule type" value="Genomic_DNA"/>
</dbReference>
<dbReference type="AlphaFoldDB" id="A0A2M6W3N0"/>
<evidence type="ECO:0000313" key="2">
    <source>
        <dbReference type="Proteomes" id="UP000231183"/>
    </source>
</evidence>
<dbReference type="Proteomes" id="UP000231183">
    <property type="component" value="Unassembled WGS sequence"/>
</dbReference>